<comment type="similarity">
    <text evidence="2 10 11">Belongs to the peptidase S8 family.</text>
</comment>
<protein>
    <submittedName>
        <fullName evidence="16">Type VII secretion-associated serine protease mycosin</fullName>
    </submittedName>
</protein>
<dbReference type="PANTHER" id="PTHR43399">
    <property type="entry name" value="SUBTILISIN-RELATED"/>
    <property type="match status" value="1"/>
</dbReference>
<dbReference type="Gene3D" id="3.40.50.200">
    <property type="entry name" value="Peptidase S8/S53 domain"/>
    <property type="match status" value="1"/>
</dbReference>
<keyword evidence="9 13" id="KW-0472">Membrane</keyword>
<dbReference type="InterPro" id="IPR022398">
    <property type="entry name" value="Peptidase_S8_His-AS"/>
</dbReference>
<keyword evidence="3" id="KW-1003">Cell membrane</keyword>
<reference evidence="16" key="1">
    <citation type="submission" date="2021-04" db="EMBL/GenBank/DDBJ databases">
        <title>Biosynthetic gene clusters of Dactylosporangioum roseum.</title>
        <authorList>
            <person name="Hartkoorn R.C."/>
            <person name="Beaudoing E."/>
            <person name="Hot D."/>
            <person name="Moureu S."/>
        </authorList>
    </citation>
    <scope>NUCLEOTIDE SEQUENCE</scope>
    <source>
        <strain evidence="16">NRRL B-16295</strain>
    </source>
</reference>
<dbReference type="PROSITE" id="PS00138">
    <property type="entry name" value="SUBTILASE_SER"/>
    <property type="match status" value="1"/>
</dbReference>
<evidence type="ECO:0000256" key="3">
    <source>
        <dbReference type="ARBA" id="ARBA00022475"/>
    </source>
</evidence>
<feature type="compositionally biased region" description="Basic and acidic residues" evidence="12">
    <location>
        <begin position="414"/>
        <end position="427"/>
    </location>
</feature>
<dbReference type="PANTHER" id="PTHR43399:SF4">
    <property type="entry name" value="CELL WALL-ASSOCIATED PROTEASE"/>
    <property type="match status" value="1"/>
</dbReference>
<organism evidence="16 17">
    <name type="scientific">Dactylosporangium roseum</name>
    <dbReference type="NCBI Taxonomy" id="47989"/>
    <lineage>
        <taxon>Bacteria</taxon>
        <taxon>Bacillati</taxon>
        <taxon>Actinomycetota</taxon>
        <taxon>Actinomycetes</taxon>
        <taxon>Micromonosporales</taxon>
        <taxon>Micromonosporaceae</taxon>
        <taxon>Dactylosporangium</taxon>
    </lineage>
</organism>
<keyword evidence="6 10" id="KW-0378">Hydrolase</keyword>
<dbReference type="InterPro" id="IPR015500">
    <property type="entry name" value="Peptidase_S8_subtilisin-rel"/>
</dbReference>
<dbReference type="PRINTS" id="PR00723">
    <property type="entry name" value="SUBTILISIN"/>
</dbReference>
<keyword evidence="17" id="KW-1185">Reference proteome</keyword>
<dbReference type="InterPro" id="IPR023828">
    <property type="entry name" value="Peptidase_S8_Ser-AS"/>
</dbReference>
<dbReference type="InterPro" id="IPR023834">
    <property type="entry name" value="T7SS_pept_S8A_mycosin"/>
</dbReference>
<evidence type="ECO:0000256" key="14">
    <source>
        <dbReference type="SAM" id="SignalP"/>
    </source>
</evidence>
<dbReference type="Proteomes" id="UP001058271">
    <property type="component" value="Chromosome"/>
</dbReference>
<keyword evidence="7 10" id="KW-0720">Serine protease</keyword>
<evidence type="ECO:0000256" key="8">
    <source>
        <dbReference type="ARBA" id="ARBA00022989"/>
    </source>
</evidence>
<evidence type="ECO:0000313" key="17">
    <source>
        <dbReference type="Proteomes" id="UP001058271"/>
    </source>
</evidence>
<keyword evidence="8 13" id="KW-1133">Transmembrane helix</keyword>
<evidence type="ECO:0000256" key="6">
    <source>
        <dbReference type="ARBA" id="ARBA00022801"/>
    </source>
</evidence>
<evidence type="ECO:0000256" key="12">
    <source>
        <dbReference type="SAM" id="MobiDB-lite"/>
    </source>
</evidence>
<evidence type="ECO:0000256" key="11">
    <source>
        <dbReference type="RuleBase" id="RU003355"/>
    </source>
</evidence>
<feature type="chain" id="PRO_5046682897" evidence="14">
    <location>
        <begin position="23"/>
        <end position="445"/>
    </location>
</feature>
<dbReference type="InterPro" id="IPR023827">
    <property type="entry name" value="Peptidase_S8_Asp-AS"/>
</dbReference>
<feature type="domain" description="Peptidase S8/S53" evidence="15">
    <location>
        <begin position="69"/>
        <end position="338"/>
    </location>
</feature>
<evidence type="ECO:0000256" key="10">
    <source>
        <dbReference type="PROSITE-ProRule" id="PRU01240"/>
    </source>
</evidence>
<dbReference type="SUPFAM" id="SSF52743">
    <property type="entry name" value="Subtilisin-like"/>
    <property type="match status" value="1"/>
</dbReference>
<evidence type="ECO:0000256" key="7">
    <source>
        <dbReference type="ARBA" id="ARBA00022825"/>
    </source>
</evidence>
<dbReference type="NCBIfam" id="TIGR03921">
    <property type="entry name" value="T7SS_mycosin"/>
    <property type="match status" value="1"/>
</dbReference>
<sequence>MRRTRWFSAFAALMAASGAASGTVAGTAPASAAPADACGNAAKPGAVVRETPWTQRVLGADRVWPMSTGNRVTVAVLDSGVDAAHPQLADQVLPGFDFLRNAAGADFDCTSHGTAVASLIAAKHVNGIGFEGLAQGVKILPLRLTEHGDNSSGAAVTPGVFAQAIRYAADNGAKILNISLTLDADYPVVAEAVDYAVKTKGCLVVASVGNHHKEPAAPASPVLGSRGGPAADRPSYPAAYPGVLGVGAVNEDGTRVDESQVGSYVDLVAPGGNVLAATRVRGHEYWKGTSMAAPIVSAAAALVWSLSPQLRNSDVARRLQVTSDQLPGQVRGPEFGYGMVNPYRAVTEQLPTTDKATPDPIPPVAHDPAAAARLAAWDGWSRTAVVVGLVVLMAALGGALLRFAARRGRARRWRPGERPRPRRVPHDPDEEPEDVFFALPRRRSS</sequence>
<keyword evidence="5 13" id="KW-0812">Transmembrane</keyword>
<gene>
    <name evidence="16" type="primary">mycP</name>
    <name evidence="16" type="ORF">Drose_12185</name>
</gene>
<dbReference type="Pfam" id="PF00082">
    <property type="entry name" value="Peptidase_S8"/>
    <property type="match status" value="1"/>
</dbReference>
<feature type="active site" description="Charge relay system" evidence="10">
    <location>
        <position position="112"/>
    </location>
</feature>
<name>A0ABY5ZD62_9ACTN</name>
<accession>A0ABY5ZD62</accession>
<dbReference type="GO" id="GO:0006508">
    <property type="term" value="P:proteolysis"/>
    <property type="evidence" value="ECO:0007669"/>
    <property type="project" value="UniProtKB-KW"/>
</dbReference>
<dbReference type="RefSeq" id="WP_260728299.1">
    <property type="nucleotide sequence ID" value="NZ_BAAABS010000041.1"/>
</dbReference>
<feature type="signal peptide" evidence="14">
    <location>
        <begin position="1"/>
        <end position="22"/>
    </location>
</feature>
<feature type="active site" description="Charge relay system" evidence="10">
    <location>
        <position position="290"/>
    </location>
</feature>
<keyword evidence="14" id="KW-0732">Signal</keyword>
<comment type="subcellular location">
    <subcellularLocation>
        <location evidence="1">Cell membrane</location>
        <topology evidence="1">Single-pass membrane protein</topology>
    </subcellularLocation>
</comment>
<evidence type="ECO:0000256" key="2">
    <source>
        <dbReference type="ARBA" id="ARBA00011073"/>
    </source>
</evidence>
<proteinExistence type="inferred from homology"/>
<evidence type="ECO:0000256" key="5">
    <source>
        <dbReference type="ARBA" id="ARBA00022692"/>
    </source>
</evidence>
<evidence type="ECO:0000259" key="15">
    <source>
        <dbReference type="Pfam" id="PF00082"/>
    </source>
</evidence>
<evidence type="ECO:0000256" key="9">
    <source>
        <dbReference type="ARBA" id="ARBA00023136"/>
    </source>
</evidence>
<dbReference type="InterPro" id="IPR051048">
    <property type="entry name" value="Peptidase_S8/S53_subtilisin"/>
</dbReference>
<dbReference type="GO" id="GO:0008233">
    <property type="term" value="F:peptidase activity"/>
    <property type="evidence" value="ECO:0007669"/>
    <property type="project" value="UniProtKB-KW"/>
</dbReference>
<feature type="active site" description="Charge relay system" evidence="10">
    <location>
        <position position="78"/>
    </location>
</feature>
<dbReference type="InterPro" id="IPR000209">
    <property type="entry name" value="Peptidase_S8/S53_dom"/>
</dbReference>
<evidence type="ECO:0000256" key="13">
    <source>
        <dbReference type="SAM" id="Phobius"/>
    </source>
</evidence>
<dbReference type="PROSITE" id="PS51892">
    <property type="entry name" value="SUBTILASE"/>
    <property type="match status" value="1"/>
</dbReference>
<feature type="region of interest" description="Disordered" evidence="12">
    <location>
        <begin position="410"/>
        <end position="445"/>
    </location>
</feature>
<keyword evidence="4 10" id="KW-0645">Protease</keyword>
<dbReference type="InterPro" id="IPR036852">
    <property type="entry name" value="Peptidase_S8/S53_dom_sf"/>
</dbReference>
<dbReference type="PROSITE" id="PS00136">
    <property type="entry name" value="SUBTILASE_ASP"/>
    <property type="match status" value="1"/>
</dbReference>
<dbReference type="EMBL" id="CP073721">
    <property type="protein sequence ID" value="UWZ38908.1"/>
    <property type="molecule type" value="Genomic_DNA"/>
</dbReference>
<evidence type="ECO:0000256" key="1">
    <source>
        <dbReference type="ARBA" id="ARBA00004162"/>
    </source>
</evidence>
<dbReference type="PROSITE" id="PS00137">
    <property type="entry name" value="SUBTILASE_HIS"/>
    <property type="match status" value="1"/>
</dbReference>
<evidence type="ECO:0000256" key="4">
    <source>
        <dbReference type="ARBA" id="ARBA00022670"/>
    </source>
</evidence>
<feature type="transmembrane region" description="Helical" evidence="13">
    <location>
        <begin position="384"/>
        <end position="405"/>
    </location>
</feature>
<evidence type="ECO:0000313" key="16">
    <source>
        <dbReference type="EMBL" id="UWZ38908.1"/>
    </source>
</evidence>